<keyword evidence="5" id="KW-0443">Lipid metabolism</keyword>
<dbReference type="Proteomes" id="UP000520198">
    <property type="component" value="Unassembled WGS sequence"/>
</dbReference>
<dbReference type="AlphaFoldDB" id="A0A7Y6Q6G2"/>
<dbReference type="PANTHER" id="PTHR43667:SF2">
    <property type="entry name" value="FATTY ACID C-METHYL TRANSFERASE"/>
    <property type="match status" value="1"/>
</dbReference>
<evidence type="ECO:0000256" key="6">
    <source>
        <dbReference type="PIRSR" id="PIRSR003085-1"/>
    </source>
</evidence>
<evidence type="ECO:0000256" key="4">
    <source>
        <dbReference type="ARBA" id="ARBA00022691"/>
    </source>
</evidence>
<evidence type="ECO:0000313" key="7">
    <source>
        <dbReference type="EMBL" id="NVD39937.1"/>
    </source>
</evidence>
<dbReference type="GO" id="GO:0008610">
    <property type="term" value="P:lipid biosynthetic process"/>
    <property type="evidence" value="ECO:0007669"/>
    <property type="project" value="InterPro"/>
</dbReference>
<keyword evidence="8" id="KW-1185">Reference proteome</keyword>
<evidence type="ECO:0000256" key="5">
    <source>
        <dbReference type="ARBA" id="ARBA00023098"/>
    </source>
</evidence>
<dbReference type="Pfam" id="PF02353">
    <property type="entry name" value="CMAS"/>
    <property type="match status" value="1"/>
</dbReference>
<dbReference type="InterPro" id="IPR050723">
    <property type="entry name" value="CFA/CMAS"/>
</dbReference>
<organism evidence="7 8">
    <name type="scientific">Ensifer oleiphilus</name>
    <dbReference type="NCBI Taxonomy" id="2742698"/>
    <lineage>
        <taxon>Bacteria</taxon>
        <taxon>Pseudomonadati</taxon>
        <taxon>Pseudomonadota</taxon>
        <taxon>Alphaproteobacteria</taxon>
        <taxon>Hyphomicrobiales</taxon>
        <taxon>Rhizobiaceae</taxon>
        <taxon>Sinorhizobium/Ensifer group</taxon>
        <taxon>Ensifer</taxon>
    </lineage>
</organism>
<evidence type="ECO:0000256" key="3">
    <source>
        <dbReference type="ARBA" id="ARBA00022679"/>
    </source>
</evidence>
<dbReference type="GO" id="GO:0032259">
    <property type="term" value="P:methylation"/>
    <property type="evidence" value="ECO:0007669"/>
    <property type="project" value="UniProtKB-KW"/>
</dbReference>
<dbReference type="PIRSF" id="PIRSF003085">
    <property type="entry name" value="CMAS"/>
    <property type="match status" value="1"/>
</dbReference>
<evidence type="ECO:0000256" key="1">
    <source>
        <dbReference type="ARBA" id="ARBA00010815"/>
    </source>
</evidence>
<accession>A0A7Y6Q6G2</accession>
<dbReference type="InterPro" id="IPR029063">
    <property type="entry name" value="SAM-dependent_MTases_sf"/>
</dbReference>
<keyword evidence="3 7" id="KW-0808">Transferase</keyword>
<dbReference type="CDD" id="cd02440">
    <property type="entry name" value="AdoMet_MTases"/>
    <property type="match status" value="1"/>
</dbReference>
<keyword evidence="2 7" id="KW-0489">Methyltransferase</keyword>
<dbReference type="PANTHER" id="PTHR43667">
    <property type="entry name" value="CYCLOPROPANE-FATTY-ACYL-PHOSPHOLIPID SYNTHASE"/>
    <property type="match status" value="1"/>
</dbReference>
<evidence type="ECO:0000256" key="2">
    <source>
        <dbReference type="ARBA" id="ARBA00022603"/>
    </source>
</evidence>
<comment type="caution">
    <text evidence="7">The sequence shown here is derived from an EMBL/GenBank/DDBJ whole genome shotgun (WGS) entry which is preliminary data.</text>
</comment>
<protein>
    <submittedName>
        <fullName evidence="7">Class I SAM-dependent methyltransferase</fullName>
    </submittedName>
</protein>
<dbReference type="EMBL" id="JABWDU010000003">
    <property type="protein sequence ID" value="NVD39937.1"/>
    <property type="molecule type" value="Genomic_DNA"/>
</dbReference>
<keyword evidence="4" id="KW-0949">S-adenosyl-L-methionine</keyword>
<name>A0A7Y6Q6G2_9HYPH</name>
<dbReference type="InterPro" id="IPR003333">
    <property type="entry name" value="CMAS"/>
</dbReference>
<sequence length="411" mass="46267">MSNIGKISASARLPSWTRLVCGWANRITRGQLTIRFPNGCEHIAQGSLPGPSARLDVQSSKLVWKLACGGSLGFARSYIDGDWDTPDLGALLQLGHANEAAFGTLLDAAWPARLAAFMRHRLRANTRAGSRRNIAFHYDLGNEFYRLWLDKTMTYSSALFLRDDQCLADAQLTKYARIAEILELGPDDHVLEIGCGWGGFAEYAAREKGCRVTGLTLSREQEHFARERLSAAGLSDKSRIRLEDYRDCQGQFDKIVSIEMFEAVGEENWTKYFDALRKLLKPGGRALVQVITVADSHFARYRRNADFIQTYIFPGGMLPSPAAFRSAAAEQGLAVPNETFFGADYDRTLLAWDKAFVEAWHLIEPLGFDARFKRMWRYYFHYCAVGFRSRRIDVGQFLLEDARNLDGAADC</sequence>
<comment type="similarity">
    <text evidence="1">Belongs to the CFA/CMAS family.</text>
</comment>
<dbReference type="Gene3D" id="3.40.50.150">
    <property type="entry name" value="Vaccinia Virus protein VP39"/>
    <property type="match status" value="1"/>
</dbReference>
<gene>
    <name evidence="7" type="ORF">HT585_13805</name>
</gene>
<dbReference type="GO" id="GO:0008168">
    <property type="term" value="F:methyltransferase activity"/>
    <property type="evidence" value="ECO:0007669"/>
    <property type="project" value="UniProtKB-KW"/>
</dbReference>
<reference evidence="7 8" key="1">
    <citation type="submission" date="2020-06" db="EMBL/GenBank/DDBJ databases">
        <authorList>
            <person name="Grouzdev D.S."/>
        </authorList>
    </citation>
    <scope>NUCLEOTIDE SEQUENCE [LARGE SCALE GENOMIC DNA]</scope>
    <source>
        <strain evidence="7 8">HO-A22</strain>
    </source>
</reference>
<proteinExistence type="inferred from homology"/>
<evidence type="ECO:0000313" key="8">
    <source>
        <dbReference type="Proteomes" id="UP000520198"/>
    </source>
</evidence>
<feature type="active site" evidence="6">
    <location>
        <position position="383"/>
    </location>
</feature>
<dbReference type="SUPFAM" id="SSF53335">
    <property type="entry name" value="S-adenosyl-L-methionine-dependent methyltransferases"/>
    <property type="match status" value="1"/>
</dbReference>